<proteinExistence type="predicted"/>
<dbReference type="EMBL" id="FKLO01000065">
    <property type="protein sequence ID" value="SAM68577.1"/>
    <property type="molecule type" value="Genomic_DNA"/>
</dbReference>
<name>A0A1C3H5U1_9GAMM</name>
<reference evidence="2" key="1">
    <citation type="submission" date="2016-04" db="EMBL/GenBank/DDBJ databases">
        <authorList>
            <person name="Tagini F."/>
        </authorList>
    </citation>
    <scope>NUCLEOTIDE SEQUENCE [LARGE SCALE GENOMIC DNA]</scope>
    <source>
        <strain evidence="2">CHUV0807</strain>
    </source>
</reference>
<gene>
    <name evidence="1" type="ORF">CHUV0807_1944</name>
</gene>
<evidence type="ECO:0000313" key="1">
    <source>
        <dbReference type="EMBL" id="SAM68577.1"/>
    </source>
</evidence>
<dbReference type="RefSeq" id="WP_079541558.1">
    <property type="nucleotide sequence ID" value="NZ_FKLO01000065.1"/>
</dbReference>
<dbReference type="Proteomes" id="UP000190837">
    <property type="component" value="Unassembled WGS sequence"/>
</dbReference>
<sequence>MPKSPETRKAASIAKLQARGIPCLDSLPVIEAADAARIRSAEEIARRAIACLIAIQAAFAQHDGSYSEAGAAWCHDRLEQYGVTDGITPNESMVSAARASEQDNINMVWKYEAYWTLLWALGIVATLDYPDHTIDCDFAMHAVARCTP</sequence>
<organism evidence="1 2">
    <name type="scientific">Cardiobacterium hominis</name>
    <dbReference type="NCBI Taxonomy" id="2718"/>
    <lineage>
        <taxon>Bacteria</taxon>
        <taxon>Pseudomonadati</taxon>
        <taxon>Pseudomonadota</taxon>
        <taxon>Gammaproteobacteria</taxon>
        <taxon>Cardiobacteriales</taxon>
        <taxon>Cardiobacteriaceae</taxon>
        <taxon>Cardiobacterium</taxon>
    </lineage>
</organism>
<dbReference type="AlphaFoldDB" id="A0A1C3H5U1"/>
<protein>
    <recommendedName>
        <fullName evidence="3">DUF4272 domain-containing protein</fullName>
    </recommendedName>
</protein>
<dbReference type="Pfam" id="PF14094">
    <property type="entry name" value="DUF4272"/>
    <property type="match status" value="1"/>
</dbReference>
<evidence type="ECO:0000313" key="2">
    <source>
        <dbReference type="Proteomes" id="UP000190837"/>
    </source>
</evidence>
<dbReference type="InterPro" id="IPR025368">
    <property type="entry name" value="DUF4272"/>
</dbReference>
<evidence type="ECO:0008006" key="3">
    <source>
        <dbReference type="Google" id="ProtNLM"/>
    </source>
</evidence>
<accession>A0A1C3H5U1</accession>